<dbReference type="OrthoDB" id="799693at2"/>
<gene>
    <name evidence="1" type="ORF">A5893_17145</name>
</gene>
<organism evidence="1 2">
    <name type="scientific">Pedobacter psychrophilus</name>
    <dbReference type="NCBI Taxonomy" id="1826909"/>
    <lineage>
        <taxon>Bacteria</taxon>
        <taxon>Pseudomonadati</taxon>
        <taxon>Bacteroidota</taxon>
        <taxon>Sphingobacteriia</taxon>
        <taxon>Sphingobacteriales</taxon>
        <taxon>Sphingobacteriaceae</taxon>
        <taxon>Pedobacter</taxon>
    </lineage>
</organism>
<dbReference type="RefSeq" id="WP_068820530.1">
    <property type="nucleotide sequence ID" value="NZ_LWHJ01000003.1"/>
</dbReference>
<protein>
    <submittedName>
        <fullName evidence="1">Uncharacterized protein</fullName>
    </submittedName>
</protein>
<dbReference type="STRING" id="1826909.A5893_17145"/>
<keyword evidence="2" id="KW-1185">Reference proteome</keyword>
<evidence type="ECO:0000313" key="1">
    <source>
        <dbReference type="EMBL" id="OAQ43512.1"/>
    </source>
</evidence>
<reference evidence="1 2" key="2">
    <citation type="submission" date="2016-06" db="EMBL/GenBank/DDBJ databases">
        <title>Pedobacter psychrophilus sp. nov., isolated from Antarctic fragmentary rock.</title>
        <authorList>
            <person name="Svec P."/>
        </authorList>
    </citation>
    <scope>NUCLEOTIDE SEQUENCE [LARGE SCALE GENOMIC DNA]</scope>
    <source>
        <strain evidence="1 2">CCM 8644</strain>
    </source>
</reference>
<proteinExistence type="predicted"/>
<sequence length="236" mass="28257">MENNSIYGAIKIDRDYANSIAFIKSLGEDKIYPFINTNMFGLGEYVRPFYYENMLITFGTTYKSFGLELIDWNLFILKMEHILRNIDFESAQFHFDSNIGDFVFHWVNKNKVLPHWKDDYKNKEYNLIESEEFYFGFGDRGLTTPYPARFEAELDELSVDEFSYPIKFQKTAVEKVRLFNKRIKEIQIGTKINFETIMNERMDDRVFEILYDLKLKGFYDINEYYGDVTLYKHVDL</sequence>
<accession>A0A179DRN3</accession>
<dbReference type="EMBL" id="LWHJ01000003">
    <property type="protein sequence ID" value="OAQ43512.1"/>
    <property type="molecule type" value="Genomic_DNA"/>
</dbReference>
<reference evidence="1 2" key="1">
    <citation type="submission" date="2016-04" db="EMBL/GenBank/DDBJ databases">
        <authorList>
            <person name="Evans L.H."/>
            <person name="Alamgir A."/>
            <person name="Owens N."/>
            <person name="Weber N.D."/>
            <person name="Virtaneva K."/>
            <person name="Barbian K."/>
            <person name="Babar A."/>
            <person name="Rosenke K."/>
        </authorList>
    </citation>
    <scope>NUCLEOTIDE SEQUENCE [LARGE SCALE GENOMIC DNA]</scope>
    <source>
        <strain evidence="1 2">CCM 8644</strain>
    </source>
</reference>
<comment type="caution">
    <text evidence="1">The sequence shown here is derived from an EMBL/GenBank/DDBJ whole genome shotgun (WGS) entry which is preliminary data.</text>
</comment>
<dbReference type="Proteomes" id="UP000078459">
    <property type="component" value="Unassembled WGS sequence"/>
</dbReference>
<dbReference type="AlphaFoldDB" id="A0A179DRN3"/>
<name>A0A179DRN3_9SPHI</name>
<evidence type="ECO:0000313" key="2">
    <source>
        <dbReference type="Proteomes" id="UP000078459"/>
    </source>
</evidence>